<dbReference type="HAMAP" id="MF_01464_B">
    <property type="entry name" value="SecF_B"/>
    <property type="match status" value="1"/>
</dbReference>
<keyword evidence="4 12" id="KW-0812">Transmembrane</keyword>
<dbReference type="InterPro" id="IPR022646">
    <property type="entry name" value="SecD/SecF_CS"/>
</dbReference>
<evidence type="ECO:0000313" key="14">
    <source>
        <dbReference type="EMBL" id="AYQ73179.1"/>
    </source>
</evidence>
<reference evidence="14 15" key="1">
    <citation type="submission" date="2018-10" db="EMBL/GenBank/DDBJ databases">
        <title>Genome Sequence of Cohnella sp.</title>
        <authorList>
            <person name="Srinivasan S."/>
            <person name="Kim M.K."/>
        </authorList>
    </citation>
    <scope>NUCLEOTIDE SEQUENCE [LARGE SCALE GENOMIC DNA]</scope>
    <source>
        <strain evidence="14 15">18JY8-7</strain>
    </source>
</reference>
<dbReference type="InterPro" id="IPR022645">
    <property type="entry name" value="SecD/SecF_bac"/>
</dbReference>
<evidence type="ECO:0000256" key="8">
    <source>
        <dbReference type="ARBA" id="ARBA00023136"/>
    </source>
</evidence>
<comment type="similarity">
    <text evidence="11">In the N-terminal section; belongs to the SecD/SecF family. SecD subfamily.</text>
</comment>
<dbReference type="KEGG" id="coh:EAV92_11730"/>
<feature type="transmembrane region" description="Helical" evidence="12">
    <location>
        <begin position="132"/>
        <end position="149"/>
    </location>
</feature>
<proteinExistence type="inferred from homology"/>
<protein>
    <recommendedName>
        <fullName evidence="12">Protein-export membrane protein SecF</fullName>
    </recommendedName>
</protein>
<keyword evidence="3 12" id="KW-1003">Cell membrane</keyword>
<dbReference type="GO" id="GO:0043952">
    <property type="term" value="P:protein transport by the Sec complex"/>
    <property type="evidence" value="ECO:0007669"/>
    <property type="project" value="UniProtKB-UniRule"/>
</dbReference>
<dbReference type="GO" id="GO:0065002">
    <property type="term" value="P:intracellular protein transmembrane transport"/>
    <property type="evidence" value="ECO:0007669"/>
    <property type="project" value="UniProtKB-UniRule"/>
</dbReference>
<dbReference type="InterPro" id="IPR005665">
    <property type="entry name" value="SecF_bac"/>
</dbReference>
<evidence type="ECO:0000256" key="12">
    <source>
        <dbReference type="HAMAP-Rule" id="MF_01464"/>
    </source>
</evidence>
<dbReference type="Pfam" id="PF07549">
    <property type="entry name" value="Sec_GG"/>
    <property type="match status" value="1"/>
</dbReference>
<keyword evidence="2 12" id="KW-0813">Transport</keyword>
<keyword evidence="6 12" id="KW-1133">Transmembrane helix</keyword>
<dbReference type="InterPro" id="IPR055344">
    <property type="entry name" value="SecD_SecF_C_bact"/>
</dbReference>
<keyword evidence="5 12" id="KW-0653">Protein transport</keyword>
<keyword evidence="7 12" id="KW-0811">Translocation</keyword>
<organism evidence="14 15">
    <name type="scientific">Cohnella candidum</name>
    <dbReference type="NCBI Taxonomy" id="2674991"/>
    <lineage>
        <taxon>Bacteria</taxon>
        <taxon>Bacillati</taxon>
        <taxon>Bacillota</taxon>
        <taxon>Bacilli</taxon>
        <taxon>Bacillales</taxon>
        <taxon>Paenibacillaceae</taxon>
        <taxon>Cohnella</taxon>
    </lineage>
</organism>
<evidence type="ECO:0000256" key="10">
    <source>
        <dbReference type="ARBA" id="ARBA00060856"/>
    </source>
</evidence>
<feature type="domain" description="Protein export membrane protein SecD/SecF C-terminal" evidence="13">
    <location>
        <begin position="106"/>
        <end position="289"/>
    </location>
</feature>
<comment type="function">
    <text evidence="9 12">Part of the Sec protein translocase complex. Interacts with the SecYEG preprotein conducting channel. SecDF uses the proton motive force (PMF) to complete protein translocation after the ATP-dependent function of SecA.</text>
</comment>
<comment type="caution">
    <text evidence="12">Lacks conserved residue(s) required for the propagation of feature annotation.</text>
</comment>
<dbReference type="Gene3D" id="1.20.1640.10">
    <property type="entry name" value="Multidrug efflux transporter AcrB transmembrane domain"/>
    <property type="match status" value="1"/>
</dbReference>
<evidence type="ECO:0000256" key="5">
    <source>
        <dbReference type="ARBA" id="ARBA00022927"/>
    </source>
</evidence>
<evidence type="ECO:0000256" key="3">
    <source>
        <dbReference type="ARBA" id="ARBA00022475"/>
    </source>
</evidence>
<comment type="subcellular location">
    <subcellularLocation>
        <location evidence="1 12">Cell membrane</location>
        <topology evidence="1 12">Multi-pass membrane protein</topology>
    </subcellularLocation>
</comment>
<accession>A0A3G3K0B5</accession>
<gene>
    <name evidence="12 14" type="primary">secF</name>
    <name evidence="14" type="ORF">EAV92_11730</name>
</gene>
<dbReference type="EMBL" id="CP033433">
    <property type="protein sequence ID" value="AYQ73179.1"/>
    <property type="molecule type" value="Genomic_DNA"/>
</dbReference>
<dbReference type="PANTHER" id="PTHR30081:SF8">
    <property type="entry name" value="PROTEIN TRANSLOCASE SUBUNIT SECF"/>
    <property type="match status" value="1"/>
</dbReference>
<evidence type="ECO:0000256" key="7">
    <source>
        <dbReference type="ARBA" id="ARBA00023010"/>
    </source>
</evidence>
<keyword evidence="8 12" id="KW-0472">Membrane</keyword>
<dbReference type="InterPro" id="IPR048634">
    <property type="entry name" value="SecD_SecF_C"/>
</dbReference>
<feature type="transmembrane region" description="Helical" evidence="12">
    <location>
        <begin position="237"/>
        <end position="255"/>
    </location>
</feature>
<evidence type="ECO:0000256" key="4">
    <source>
        <dbReference type="ARBA" id="ARBA00022692"/>
    </source>
</evidence>
<evidence type="ECO:0000256" key="9">
    <source>
        <dbReference type="ARBA" id="ARBA00059018"/>
    </source>
</evidence>
<dbReference type="GO" id="GO:0005886">
    <property type="term" value="C:plasma membrane"/>
    <property type="evidence" value="ECO:0007669"/>
    <property type="project" value="UniProtKB-SubCell"/>
</dbReference>
<comment type="similarity">
    <text evidence="12">Belongs to the SecD/SecF family. SecF subfamily.</text>
</comment>
<dbReference type="Proteomes" id="UP000269097">
    <property type="component" value="Chromosome"/>
</dbReference>
<dbReference type="PRINTS" id="PR01755">
    <property type="entry name" value="SECFTRNLCASE"/>
</dbReference>
<dbReference type="PANTHER" id="PTHR30081">
    <property type="entry name" value="PROTEIN-EXPORT MEMBRANE PROTEIN SEC"/>
    <property type="match status" value="1"/>
</dbReference>
<dbReference type="NCBIfam" id="TIGR00916">
    <property type="entry name" value="2A0604s01"/>
    <property type="match status" value="1"/>
</dbReference>
<evidence type="ECO:0000256" key="1">
    <source>
        <dbReference type="ARBA" id="ARBA00004651"/>
    </source>
</evidence>
<feature type="transmembrane region" description="Helical" evidence="12">
    <location>
        <begin position="156"/>
        <end position="177"/>
    </location>
</feature>
<keyword evidence="15" id="KW-1185">Reference proteome</keyword>
<sequence length="305" mass="34139">MRSEYDEKKFNFVKASKPFFIFSIAITLLGILFLSVFGLNYGIDFRSGTSVDISISKPIDKETTEKFLSEHSFGDHSLTTSSNRLSIRFKDPLNEQQEKQFKTDFSKQLDDKASYEVNIVDADIAKEQQRNALIGMAVASLGIILYITIRFEWRFAVAAVIALLHDAFIVISLFSIFRWQVNLPFIVAVLTIIGYSTNDTVVIFDRIRENLRFAKLKTPADVALLVNRSIWQTLTRSINTVITVLLAAAALFIFGSESIRLFSLAMIIGLLSGAYSSIFIASPLWLLLRGKSVPNKKTAKAPSAS</sequence>
<evidence type="ECO:0000256" key="2">
    <source>
        <dbReference type="ARBA" id="ARBA00022448"/>
    </source>
</evidence>
<evidence type="ECO:0000256" key="6">
    <source>
        <dbReference type="ARBA" id="ARBA00022989"/>
    </source>
</evidence>
<evidence type="ECO:0000313" key="15">
    <source>
        <dbReference type="Proteomes" id="UP000269097"/>
    </source>
</evidence>
<evidence type="ECO:0000256" key="11">
    <source>
        <dbReference type="ARBA" id="ARBA00061053"/>
    </source>
</evidence>
<dbReference type="InterPro" id="IPR022813">
    <property type="entry name" value="SecD/SecF_arch_bac"/>
</dbReference>
<comment type="similarity">
    <text evidence="10">In the C-terminal section; belongs to the SecD/SecF family. SecF subfamily.</text>
</comment>
<dbReference type="SUPFAM" id="SSF82866">
    <property type="entry name" value="Multidrug efflux transporter AcrB transmembrane domain"/>
    <property type="match status" value="1"/>
</dbReference>
<dbReference type="AlphaFoldDB" id="A0A3G3K0B5"/>
<dbReference type="GO" id="GO:0015450">
    <property type="term" value="F:protein-transporting ATPase activity"/>
    <property type="evidence" value="ECO:0007669"/>
    <property type="project" value="InterPro"/>
</dbReference>
<dbReference type="RefSeq" id="WP_123041261.1">
    <property type="nucleotide sequence ID" value="NZ_CP033433.1"/>
</dbReference>
<dbReference type="FunFam" id="1.20.1640.10:FF:000024">
    <property type="entry name" value="Multifunctional fusion protein"/>
    <property type="match status" value="1"/>
</dbReference>
<feature type="transmembrane region" description="Helical" evidence="12">
    <location>
        <begin position="20"/>
        <end position="43"/>
    </location>
</feature>
<feature type="transmembrane region" description="Helical" evidence="12">
    <location>
        <begin position="261"/>
        <end position="288"/>
    </location>
</feature>
<dbReference type="GO" id="GO:0006605">
    <property type="term" value="P:protein targeting"/>
    <property type="evidence" value="ECO:0007669"/>
    <property type="project" value="UniProtKB-UniRule"/>
</dbReference>
<comment type="subunit">
    <text evidence="12">Forms a complex with SecD. Part of the essential Sec protein translocation apparatus which comprises SecA, SecYEG and auxiliary proteins SecDF. Other proteins may also be involved.</text>
</comment>
<dbReference type="Pfam" id="PF02355">
    <property type="entry name" value="SecD_SecF_C"/>
    <property type="match status" value="1"/>
</dbReference>
<dbReference type="NCBIfam" id="TIGR00966">
    <property type="entry name" value="transloc_SecF"/>
    <property type="match status" value="1"/>
</dbReference>
<evidence type="ECO:0000259" key="13">
    <source>
        <dbReference type="Pfam" id="PF02355"/>
    </source>
</evidence>
<name>A0A3G3K0B5_9BACL</name>